<name>A0A0B0EAZ4_9BACT</name>
<comment type="caution">
    <text evidence="1">The sequence shown here is derived from an EMBL/GenBank/DDBJ whole genome shotgun (WGS) entry which is preliminary data.</text>
</comment>
<sequence>MAMRLMGRGIELQDKDGSFQRLILNRPRHVEEYKEFRKITLHLTTLTVGRDLFVAVTDVSSSVVPITISK</sequence>
<evidence type="ECO:0000313" key="1">
    <source>
        <dbReference type="EMBL" id="KHE90447.1"/>
    </source>
</evidence>
<organism evidence="1 2">
    <name type="scientific">Candidatus Scalindua brodae</name>
    <dbReference type="NCBI Taxonomy" id="237368"/>
    <lineage>
        <taxon>Bacteria</taxon>
        <taxon>Pseudomonadati</taxon>
        <taxon>Planctomycetota</taxon>
        <taxon>Candidatus Brocadiia</taxon>
        <taxon>Candidatus Brocadiales</taxon>
        <taxon>Candidatus Scalinduaceae</taxon>
        <taxon>Candidatus Scalindua</taxon>
    </lineage>
</organism>
<evidence type="ECO:0000313" key="2">
    <source>
        <dbReference type="Proteomes" id="UP000030652"/>
    </source>
</evidence>
<accession>A0A0B0EAZ4</accession>
<gene>
    <name evidence="1" type="ORF">SCABRO_03832</name>
</gene>
<dbReference type="Proteomes" id="UP000030652">
    <property type="component" value="Unassembled WGS sequence"/>
</dbReference>
<proteinExistence type="predicted"/>
<protein>
    <submittedName>
        <fullName evidence="1">Uncharacterized protein</fullName>
    </submittedName>
</protein>
<reference evidence="1 2" key="1">
    <citation type="submission" date="2014-10" db="EMBL/GenBank/DDBJ databases">
        <title>Draft genome of anammox bacterium scalindua brodae, obtained using differential coverage binning of sequence data from two enrichment reactors.</title>
        <authorList>
            <person name="Speth D.R."/>
            <person name="Russ L."/>
            <person name="Kartal B."/>
            <person name="Op den Camp H.J."/>
            <person name="Dutilh B.E."/>
            <person name="Jetten M.S."/>
        </authorList>
    </citation>
    <scope>NUCLEOTIDE SEQUENCE [LARGE SCALE GENOMIC DNA]</scope>
    <source>
        <strain evidence="1">RU1</strain>
    </source>
</reference>
<dbReference type="AlphaFoldDB" id="A0A0B0EAZ4"/>
<dbReference type="EMBL" id="JRYO01000264">
    <property type="protein sequence ID" value="KHE90447.1"/>
    <property type="molecule type" value="Genomic_DNA"/>
</dbReference>